<dbReference type="Pfam" id="PF24888">
    <property type="entry name" value="DUF7741"/>
    <property type="match status" value="1"/>
</dbReference>
<dbReference type="EMBL" id="CATQJA010002657">
    <property type="protein sequence ID" value="CAJ0579487.1"/>
    <property type="molecule type" value="Genomic_DNA"/>
</dbReference>
<feature type="domain" description="DUF7741" evidence="2">
    <location>
        <begin position="132"/>
        <end position="208"/>
    </location>
</feature>
<accession>A0AA36D1T3</accession>
<gene>
    <name evidence="3" type="ORF">MSPICULIGERA_LOCUS17703</name>
</gene>
<comment type="caution">
    <text evidence="3">The sequence shown here is derived from an EMBL/GenBank/DDBJ whole genome shotgun (WGS) entry which is preliminary data.</text>
</comment>
<evidence type="ECO:0000259" key="2">
    <source>
        <dbReference type="Pfam" id="PF24888"/>
    </source>
</evidence>
<evidence type="ECO:0000256" key="1">
    <source>
        <dbReference type="SAM" id="SignalP"/>
    </source>
</evidence>
<feature type="signal peptide" evidence="1">
    <location>
        <begin position="1"/>
        <end position="26"/>
    </location>
</feature>
<organism evidence="3 4">
    <name type="scientific">Mesorhabditis spiculigera</name>
    <dbReference type="NCBI Taxonomy" id="96644"/>
    <lineage>
        <taxon>Eukaryota</taxon>
        <taxon>Metazoa</taxon>
        <taxon>Ecdysozoa</taxon>
        <taxon>Nematoda</taxon>
        <taxon>Chromadorea</taxon>
        <taxon>Rhabditida</taxon>
        <taxon>Rhabditina</taxon>
        <taxon>Rhabditomorpha</taxon>
        <taxon>Rhabditoidea</taxon>
        <taxon>Rhabditidae</taxon>
        <taxon>Mesorhabditinae</taxon>
        <taxon>Mesorhabditis</taxon>
    </lineage>
</organism>
<keyword evidence="1" id="KW-0732">Signal</keyword>
<evidence type="ECO:0000313" key="4">
    <source>
        <dbReference type="Proteomes" id="UP001177023"/>
    </source>
</evidence>
<evidence type="ECO:0000313" key="3">
    <source>
        <dbReference type="EMBL" id="CAJ0579487.1"/>
    </source>
</evidence>
<proteinExistence type="predicted"/>
<feature type="non-terminal residue" evidence="3">
    <location>
        <position position="281"/>
    </location>
</feature>
<feature type="chain" id="PRO_5041376410" description="DUF7741 domain-containing protein" evidence="1">
    <location>
        <begin position="27"/>
        <end position="281"/>
    </location>
</feature>
<dbReference type="Proteomes" id="UP001177023">
    <property type="component" value="Unassembled WGS sequence"/>
</dbReference>
<reference evidence="3" key="1">
    <citation type="submission" date="2023-06" db="EMBL/GenBank/DDBJ databases">
        <authorList>
            <person name="Delattre M."/>
        </authorList>
    </citation>
    <scope>NUCLEOTIDE SEQUENCE</scope>
    <source>
        <strain evidence="3">AF72</strain>
    </source>
</reference>
<sequence>MWGHWRGSRLWPLVVWMACIIPSTNAAVCYVCDGQSSTSGQYCSLGNLCAGPSCYFDVDDSGTWQAGCGTLSADSTNVTCAYDSPTTSCTCSGDFCNKLQPTLVYLSTFWADNAPGKLLEKRSPPVLPSDDAVPCFECGQVQVNGTVITLACDQNHLCDGGYCMTVTGQYPYSLCATSWEGSADVRCLMTKNQQQKCVCAGQMCNFPYDPDKIPTTTTAGSVTNSSDCPEGNRWNPNQQAVYMGNKLKDIIMNGFGSGTKALQSFQSGINTHICGYSEPQK</sequence>
<keyword evidence="4" id="KW-1185">Reference proteome</keyword>
<protein>
    <recommendedName>
        <fullName evidence="2">DUF7741 domain-containing protein</fullName>
    </recommendedName>
</protein>
<name>A0AA36D1T3_9BILA</name>
<dbReference type="AlphaFoldDB" id="A0AA36D1T3"/>
<dbReference type="InterPro" id="IPR056643">
    <property type="entry name" value="DUF7741"/>
</dbReference>